<reference evidence="4" key="1">
    <citation type="submission" date="2017-06" db="EMBL/GenBank/DDBJ databases">
        <title>Herbaspirillum phytohormonus sp. nov., isolated from the root nodule of Robinia pseudoacacia in lead-zinc mine.</title>
        <authorList>
            <person name="Fan M."/>
            <person name="Lin Y."/>
        </authorList>
    </citation>
    <scope>NUCLEOTIDE SEQUENCE [LARGE SCALE GENOMIC DNA]</scope>
    <source>
        <strain evidence="4">SC-089</strain>
    </source>
</reference>
<dbReference type="SUPFAM" id="SSF53850">
    <property type="entry name" value="Periplasmic binding protein-like II"/>
    <property type="match status" value="1"/>
</dbReference>
<feature type="signal peptide" evidence="2">
    <location>
        <begin position="1"/>
        <end position="25"/>
    </location>
</feature>
<evidence type="ECO:0000313" key="4">
    <source>
        <dbReference type="Proteomes" id="UP000214603"/>
    </source>
</evidence>
<dbReference type="Pfam" id="PF03401">
    <property type="entry name" value="TctC"/>
    <property type="match status" value="1"/>
</dbReference>
<evidence type="ECO:0000256" key="1">
    <source>
        <dbReference type="ARBA" id="ARBA00006987"/>
    </source>
</evidence>
<dbReference type="InterPro" id="IPR042100">
    <property type="entry name" value="Bug_dom1"/>
</dbReference>
<dbReference type="Proteomes" id="UP000214603">
    <property type="component" value="Unassembled WGS sequence"/>
</dbReference>
<name>A0A225MR80_9BURK</name>
<dbReference type="InterPro" id="IPR005064">
    <property type="entry name" value="BUG"/>
</dbReference>
<evidence type="ECO:0000256" key="2">
    <source>
        <dbReference type="SAM" id="SignalP"/>
    </source>
</evidence>
<dbReference type="Gene3D" id="3.40.190.10">
    <property type="entry name" value="Periplasmic binding protein-like II"/>
    <property type="match status" value="1"/>
</dbReference>
<gene>
    <name evidence="3" type="ORF">CEY11_09140</name>
</gene>
<dbReference type="PANTHER" id="PTHR42928:SF5">
    <property type="entry name" value="BLR1237 PROTEIN"/>
    <property type="match status" value="1"/>
</dbReference>
<comment type="similarity">
    <text evidence="1">Belongs to the UPF0065 (bug) family.</text>
</comment>
<dbReference type="PANTHER" id="PTHR42928">
    <property type="entry name" value="TRICARBOXYLATE-BINDING PROTEIN"/>
    <property type="match status" value="1"/>
</dbReference>
<protein>
    <submittedName>
        <fullName evidence="3">LacI family transcriptional regulator</fullName>
    </submittedName>
</protein>
<dbReference type="Gene3D" id="3.40.190.150">
    <property type="entry name" value="Bordetella uptake gene, domain 1"/>
    <property type="match status" value="1"/>
</dbReference>
<dbReference type="RefSeq" id="WP_088603057.1">
    <property type="nucleotide sequence ID" value="NZ_NJIH01000004.1"/>
</dbReference>
<organism evidence="3 4">
    <name type="scientific">Candidimonas nitroreducens</name>
    <dbReference type="NCBI Taxonomy" id="683354"/>
    <lineage>
        <taxon>Bacteria</taxon>
        <taxon>Pseudomonadati</taxon>
        <taxon>Pseudomonadota</taxon>
        <taxon>Betaproteobacteria</taxon>
        <taxon>Burkholderiales</taxon>
        <taxon>Alcaligenaceae</taxon>
        <taxon>Candidimonas</taxon>
    </lineage>
</organism>
<evidence type="ECO:0000313" key="3">
    <source>
        <dbReference type="EMBL" id="OWT61971.1"/>
    </source>
</evidence>
<keyword evidence="4" id="KW-1185">Reference proteome</keyword>
<accession>A0A225MR80</accession>
<sequence length="327" mass="34519">MIKKTKFIKSKLVAASIAFFGFASATWAQDYPNRAVTLVVSYPAGGTLDAVARVIAPQLGKILGEGVVVLNKGGASGAIAESYVARSKPDGYTILLDASNYTQNAVLRSNLGFDPIKDLTPISALLTVPNILVSSSKSNFKSINDVISQGKAPHNNIDMASSGVGSGQYLAGLLFNRLAGTKIQQVTYSGGGQALVDVLSGRIPLMFITASAPLPYIRSGALRALAVGDTERLAVLPDVPTVSESAVPGFVSNEWHAIFVPTGTPAPIINKLSAAFSEIVRDTSIAKTLTDLGCRISDLNTAKTQVFVRKEISNLKDLAQRENLKLE</sequence>
<dbReference type="EMBL" id="NJIH01000004">
    <property type="protein sequence ID" value="OWT61971.1"/>
    <property type="molecule type" value="Genomic_DNA"/>
</dbReference>
<feature type="chain" id="PRO_5013279627" evidence="2">
    <location>
        <begin position="26"/>
        <end position="327"/>
    </location>
</feature>
<keyword evidence="2" id="KW-0732">Signal</keyword>
<dbReference type="PIRSF" id="PIRSF017082">
    <property type="entry name" value="YflP"/>
    <property type="match status" value="1"/>
</dbReference>
<dbReference type="OrthoDB" id="8678477at2"/>
<comment type="caution">
    <text evidence="3">The sequence shown here is derived from an EMBL/GenBank/DDBJ whole genome shotgun (WGS) entry which is preliminary data.</text>
</comment>
<dbReference type="AlphaFoldDB" id="A0A225MR80"/>
<proteinExistence type="inferred from homology"/>